<dbReference type="PANTHER" id="PTHR30026:SF20">
    <property type="entry name" value="OUTER MEMBRANE PROTEIN TOLC"/>
    <property type="match status" value="1"/>
</dbReference>
<evidence type="ECO:0000256" key="3">
    <source>
        <dbReference type="ARBA" id="ARBA00022448"/>
    </source>
</evidence>
<dbReference type="InterPro" id="IPR051906">
    <property type="entry name" value="TolC-like"/>
</dbReference>
<dbReference type="GO" id="GO:0015562">
    <property type="term" value="F:efflux transmembrane transporter activity"/>
    <property type="evidence" value="ECO:0007669"/>
    <property type="project" value="InterPro"/>
</dbReference>
<keyword evidence="7" id="KW-0998">Cell outer membrane</keyword>
<evidence type="ECO:0000313" key="8">
    <source>
        <dbReference type="EMBL" id="RXH57729.1"/>
    </source>
</evidence>
<dbReference type="AlphaFoldDB" id="A0A4Q0T6R7"/>
<dbReference type="Proteomes" id="UP000289437">
    <property type="component" value="Unassembled WGS sequence"/>
</dbReference>
<keyword evidence="3" id="KW-0813">Transport</keyword>
<dbReference type="SUPFAM" id="SSF56954">
    <property type="entry name" value="Outer membrane efflux proteins (OEP)"/>
    <property type="match status" value="1"/>
</dbReference>
<evidence type="ECO:0000256" key="4">
    <source>
        <dbReference type="ARBA" id="ARBA00022452"/>
    </source>
</evidence>
<evidence type="ECO:0000256" key="2">
    <source>
        <dbReference type="ARBA" id="ARBA00007613"/>
    </source>
</evidence>
<dbReference type="Gene3D" id="1.20.1600.10">
    <property type="entry name" value="Outer membrane efflux proteins (OEP)"/>
    <property type="match status" value="1"/>
</dbReference>
<evidence type="ECO:0000256" key="1">
    <source>
        <dbReference type="ARBA" id="ARBA00004442"/>
    </source>
</evidence>
<evidence type="ECO:0000256" key="6">
    <source>
        <dbReference type="ARBA" id="ARBA00023136"/>
    </source>
</evidence>
<dbReference type="PANTHER" id="PTHR30026">
    <property type="entry name" value="OUTER MEMBRANE PROTEIN TOLC"/>
    <property type="match status" value="1"/>
</dbReference>
<reference evidence="9" key="2">
    <citation type="submission" date="2019-02" db="EMBL/GenBank/DDBJ databases">
        <title>Granulicella sibirica sp. nov., a psychrotolerant acidobacterium isolated from an organic soil layer in forested tundra, West Siberia.</title>
        <authorList>
            <person name="Oshkin I.Y."/>
            <person name="Kulichevskaya I.S."/>
            <person name="Rijpstra W.I.C."/>
            <person name="Sinninghe Damste J.S."/>
            <person name="Rakitin A.L."/>
            <person name="Ravin N.V."/>
            <person name="Dedysh S.N."/>
        </authorList>
    </citation>
    <scope>NUCLEOTIDE SEQUENCE [LARGE SCALE GENOMIC DNA]</scope>
    <source>
        <strain evidence="9">AF10</strain>
    </source>
</reference>
<name>A0A4Q0T6R7_9BACT</name>
<sequence length="491" mass="52566">MLSAALSVALSAGAQNVTPAPLVSANIAYPSPSADALPQAPSAVAASNGALQTSGGTIVPRATAGPLSLSLEDAIAFAMKSNYQLQQLRIQDRAVRGEILTVENALLPTVTATAQTNTQELNLAAMGFKPSALAAFGFTPGEIPVIVKVNTTSAQLNVDQALFDLPSYFLYRAAQKAADATRLGVGDGRDKVVLSVGNAYLRIIADASQITDARALLDADNAVLRQATLSHDAGIAPNIDVLRAHVQQQTQQQAVIQAENTWEKDKIALNRIMGLPADQELTLTDTIPYADLAAMSHEDALKLALANRKDLQMLDVEAQATERERKAARYEYLPTLAFNGYYGVLGETTGLYHGVFTAQGTMKIPIFKEAQFRGEREVADAQLSSLRQQTESTKITIDQQIRSSMLDVASTAELVKYAKSNVELAAQELDDTVQRYKAGVDDSLPVVQAQATLADAQARLINSTFQNNQAKLGLARNIGVVEAQYKTYLGH</sequence>
<comment type="subcellular location">
    <subcellularLocation>
        <location evidence="1">Cell outer membrane</location>
    </subcellularLocation>
</comment>
<evidence type="ECO:0000256" key="5">
    <source>
        <dbReference type="ARBA" id="ARBA00022692"/>
    </source>
</evidence>
<reference evidence="8 9" key="1">
    <citation type="submission" date="2018-11" db="EMBL/GenBank/DDBJ databases">
        <authorList>
            <person name="Mardanov A.V."/>
            <person name="Ravin N.V."/>
            <person name="Dedysh S.N."/>
        </authorList>
    </citation>
    <scope>NUCLEOTIDE SEQUENCE [LARGE SCALE GENOMIC DNA]</scope>
    <source>
        <strain evidence="8 9">AF10</strain>
    </source>
</reference>
<keyword evidence="9" id="KW-1185">Reference proteome</keyword>
<organism evidence="8 9">
    <name type="scientific">Granulicella sibirica</name>
    <dbReference type="NCBI Taxonomy" id="2479048"/>
    <lineage>
        <taxon>Bacteria</taxon>
        <taxon>Pseudomonadati</taxon>
        <taxon>Acidobacteriota</taxon>
        <taxon>Terriglobia</taxon>
        <taxon>Terriglobales</taxon>
        <taxon>Acidobacteriaceae</taxon>
        <taxon>Granulicella</taxon>
    </lineage>
</organism>
<protein>
    <submittedName>
        <fullName evidence="8">Outer membrane component of tripartite multidrug resistance system</fullName>
    </submittedName>
</protein>
<dbReference type="GO" id="GO:1990281">
    <property type="term" value="C:efflux pump complex"/>
    <property type="evidence" value="ECO:0007669"/>
    <property type="project" value="TreeGrafter"/>
</dbReference>
<evidence type="ECO:0000256" key="7">
    <source>
        <dbReference type="ARBA" id="ARBA00023237"/>
    </source>
</evidence>
<dbReference type="InterPro" id="IPR003423">
    <property type="entry name" value="OMP_efflux"/>
</dbReference>
<gene>
    <name evidence="8" type="ORF">GRAN_1039</name>
</gene>
<dbReference type="GO" id="GO:0015288">
    <property type="term" value="F:porin activity"/>
    <property type="evidence" value="ECO:0007669"/>
    <property type="project" value="TreeGrafter"/>
</dbReference>
<keyword evidence="6" id="KW-0472">Membrane</keyword>
<dbReference type="GO" id="GO:0009279">
    <property type="term" value="C:cell outer membrane"/>
    <property type="evidence" value="ECO:0007669"/>
    <property type="project" value="UniProtKB-SubCell"/>
</dbReference>
<keyword evidence="4" id="KW-1134">Transmembrane beta strand</keyword>
<proteinExistence type="inferred from homology"/>
<dbReference type="EMBL" id="RDSM01000001">
    <property type="protein sequence ID" value="RXH57729.1"/>
    <property type="molecule type" value="Genomic_DNA"/>
</dbReference>
<comment type="similarity">
    <text evidence="2">Belongs to the outer membrane factor (OMF) (TC 1.B.17) family.</text>
</comment>
<comment type="caution">
    <text evidence="8">The sequence shown here is derived from an EMBL/GenBank/DDBJ whole genome shotgun (WGS) entry which is preliminary data.</text>
</comment>
<keyword evidence="5" id="KW-0812">Transmembrane</keyword>
<dbReference type="Pfam" id="PF02321">
    <property type="entry name" value="OEP"/>
    <property type="match status" value="2"/>
</dbReference>
<accession>A0A4Q0T6R7</accession>
<evidence type="ECO:0000313" key="9">
    <source>
        <dbReference type="Proteomes" id="UP000289437"/>
    </source>
</evidence>